<gene>
    <name evidence="8" type="ORF">SAMN00120144_1130</name>
</gene>
<dbReference type="AlphaFoldDB" id="A0A1W1V4N8"/>
<keyword evidence="4" id="KW-1134">Transmembrane beta strand</keyword>
<dbReference type="RefSeq" id="WP_234997011.1">
    <property type="nucleotide sequence ID" value="NZ_FWWW01000049.1"/>
</dbReference>
<dbReference type="Pfam" id="PF02321">
    <property type="entry name" value="OEP"/>
    <property type="match status" value="2"/>
</dbReference>
<dbReference type="Proteomes" id="UP000192266">
    <property type="component" value="Unassembled WGS sequence"/>
</dbReference>
<dbReference type="GO" id="GO:0015288">
    <property type="term" value="F:porin activity"/>
    <property type="evidence" value="ECO:0007669"/>
    <property type="project" value="TreeGrafter"/>
</dbReference>
<dbReference type="STRING" id="645990.SAMN00120144_1130"/>
<evidence type="ECO:0000256" key="2">
    <source>
        <dbReference type="ARBA" id="ARBA00007613"/>
    </source>
</evidence>
<evidence type="ECO:0000256" key="4">
    <source>
        <dbReference type="ARBA" id="ARBA00022452"/>
    </source>
</evidence>
<keyword evidence="6" id="KW-0472">Membrane</keyword>
<evidence type="ECO:0000313" key="9">
    <source>
        <dbReference type="Proteomes" id="UP000192266"/>
    </source>
</evidence>
<proteinExistence type="inferred from homology"/>
<dbReference type="GO" id="GO:1990281">
    <property type="term" value="C:efflux pump complex"/>
    <property type="evidence" value="ECO:0007669"/>
    <property type="project" value="TreeGrafter"/>
</dbReference>
<dbReference type="EMBL" id="FWWW01000049">
    <property type="protein sequence ID" value="SMB88001.1"/>
    <property type="molecule type" value="Genomic_DNA"/>
</dbReference>
<organism evidence="8 9">
    <name type="scientific">Hymenobacter roseosalivarius DSM 11622</name>
    <dbReference type="NCBI Taxonomy" id="645990"/>
    <lineage>
        <taxon>Bacteria</taxon>
        <taxon>Pseudomonadati</taxon>
        <taxon>Bacteroidota</taxon>
        <taxon>Cytophagia</taxon>
        <taxon>Cytophagales</taxon>
        <taxon>Hymenobacteraceae</taxon>
        <taxon>Hymenobacter</taxon>
    </lineage>
</organism>
<evidence type="ECO:0000313" key="8">
    <source>
        <dbReference type="EMBL" id="SMB88001.1"/>
    </source>
</evidence>
<keyword evidence="7" id="KW-0998">Cell outer membrane</keyword>
<evidence type="ECO:0000256" key="5">
    <source>
        <dbReference type="ARBA" id="ARBA00022692"/>
    </source>
</evidence>
<name>A0A1W1V4N8_9BACT</name>
<accession>A0A1W1V4N8</accession>
<keyword evidence="5" id="KW-0812">Transmembrane</keyword>
<protein>
    <submittedName>
        <fullName evidence="8">Outer membrane efflux protein</fullName>
    </submittedName>
</protein>
<dbReference type="PANTHER" id="PTHR30026:SF20">
    <property type="entry name" value="OUTER MEMBRANE PROTEIN TOLC"/>
    <property type="match status" value="1"/>
</dbReference>
<comment type="subcellular location">
    <subcellularLocation>
        <location evidence="1">Cell outer membrane</location>
    </subcellularLocation>
</comment>
<evidence type="ECO:0000256" key="3">
    <source>
        <dbReference type="ARBA" id="ARBA00022448"/>
    </source>
</evidence>
<dbReference type="SUPFAM" id="SSF56954">
    <property type="entry name" value="Outer membrane efflux proteins (OEP)"/>
    <property type="match status" value="1"/>
</dbReference>
<keyword evidence="3" id="KW-0813">Transport</keyword>
<dbReference type="PANTHER" id="PTHR30026">
    <property type="entry name" value="OUTER MEMBRANE PROTEIN TOLC"/>
    <property type="match status" value="1"/>
</dbReference>
<evidence type="ECO:0000256" key="6">
    <source>
        <dbReference type="ARBA" id="ARBA00023136"/>
    </source>
</evidence>
<keyword evidence="9" id="KW-1185">Reference proteome</keyword>
<dbReference type="InterPro" id="IPR003423">
    <property type="entry name" value="OMP_efflux"/>
</dbReference>
<comment type="similarity">
    <text evidence="2">Belongs to the outer membrane factor (OMF) (TC 1.B.17) family.</text>
</comment>
<dbReference type="GO" id="GO:0015562">
    <property type="term" value="F:efflux transmembrane transporter activity"/>
    <property type="evidence" value="ECO:0007669"/>
    <property type="project" value="InterPro"/>
</dbReference>
<dbReference type="GO" id="GO:0009279">
    <property type="term" value="C:cell outer membrane"/>
    <property type="evidence" value="ECO:0007669"/>
    <property type="project" value="UniProtKB-SubCell"/>
</dbReference>
<dbReference type="Gene3D" id="1.20.1600.10">
    <property type="entry name" value="Outer membrane efflux proteins (OEP)"/>
    <property type="match status" value="1"/>
</dbReference>
<dbReference type="InterPro" id="IPR051906">
    <property type="entry name" value="TolC-like"/>
</dbReference>
<evidence type="ECO:0000256" key="7">
    <source>
        <dbReference type="ARBA" id="ARBA00023237"/>
    </source>
</evidence>
<reference evidence="8 9" key="1">
    <citation type="submission" date="2017-04" db="EMBL/GenBank/DDBJ databases">
        <authorList>
            <person name="Afonso C.L."/>
            <person name="Miller P.J."/>
            <person name="Scott M.A."/>
            <person name="Spackman E."/>
            <person name="Goraichik I."/>
            <person name="Dimitrov K.M."/>
            <person name="Suarez D.L."/>
            <person name="Swayne D.E."/>
        </authorList>
    </citation>
    <scope>NUCLEOTIDE SEQUENCE [LARGE SCALE GENOMIC DNA]</scope>
    <source>
        <strain evidence="8 9">DSM 11622</strain>
    </source>
</reference>
<evidence type="ECO:0000256" key="1">
    <source>
        <dbReference type="ARBA" id="ARBA00004442"/>
    </source>
</evidence>
<sequence>MLRFFSFPILTNRQALIFPEVMRLKHLWGPEGEVNRGKMPPSGLCNNTRTKSSRYMLVLALLFTFPAQAQQALSLVEVIELALSQSAVAQQAQTSRETSYWRWRTYRAAYLPQLGLQGIIPEFSRNIAPVIQPDGTTEFRAVRINNSNLAVTMSQNIGLTGGQIFVSSDVQRFDDFDRGQRRYNTTPVIVGLSQPIGGYNVLYWARRIEPLRYEEARRQFVVQRENIAQRVTELYFDVLQQQVNAEVAGQNVQANEEMLRTSRERYQLGRLSQNDLLQLEGNVLTARRNRGRAVLDAQNAALELQNYTSVGGATVALLVPPPPAQLVVAPEQALNLARQNRSEMLTYQRQLLQADSSMAGAKGTTGLRASLTANLGYVNRSDRFVESYQDPQNQQQVRLAFSMPLVDWGRQKSIIKTAELTRQQLQRNVQQNQATFEQTVLAQAAQLSTLSDQLALAARADTLAQRRYAIARATYQVGRYSLTDLNIALAEKDQARRAYILALRDGWVAYYRLRALTLYDFERQRPLMATR</sequence>